<sequence>MSRTYRKTRIAKRRKRNKARLFLLSAFLLVCGIIYIAFPGTPSDQQEHHLQATEKQTKPEKKKTGKHKKEKTRSEIVTKNDNKQLDDYLKSIDFSGTALIVNEGKIVTSKGYSYANREEKVPNTPDTVYYIGSTQKAIIAASILQLEEKGLLSVTDPVSTYIPDFPNGSNITLYNLLTHTSGIRGHIEGNGYISPEDLLKDIKTQGIKNPPGKWDYRDSNYSVLAYIVSKLSGQSLQTYVTNHIFKPAGMEHAGFYKSFAKESHPSTGYKLGPLKKLYTPDIPDLSQLYGAGDIYMTAYDMYLFDKALLERKIISDESFTKMFTPNKATYGMGFYVSPGSYSNHGVMPGYNMLNSFSHTGNKYVILFSNIQNNIKSFGAVNNRIFAILNAS</sequence>
<dbReference type="Proteomes" id="UP000196877">
    <property type="component" value="Chromosome"/>
</dbReference>
<keyword evidence="4" id="KW-1133">Transmembrane helix</keyword>
<reference evidence="6 7" key="1">
    <citation type="submission" date="2017-06" db="EMBL/GenBank/DDBJ databases">
        <title>Genome sequence of Bacillus sonorensis strain SRCM101395.</title>
        <authorList>
            <person name="Cho S.H."/>
        </authorList>
    </citation>
    <scope>NUCLEOTIDE SEQUENCE [LARGE SCALE GENOMIC DNA]</scope>
    <source>
        <strain evidence="6 7">SRCM101395</strain>
    </source>
</reference>
<dbReference type="InterPro" id="IPR012338">
    <property type="entry name" value="Beta-lactam/transpept-like"/>
</dbReference>
<accession>A0ABN5APE1</accession>
<dbReference type="RefSeq" id="WP_006639940.1">
    <property type="nucleotide sequence ID" value="NZ_BORD01000008.1"/>
</dbReference>
<dbReference type="GeneID" id="92851203"/>
<comment type="subcellular location">
    <subcellularLocation>
        <location evidence="1">Membrane</location>
    </subcellularLocation>
</comment>
<dbReference type="InterPro" id="IPR001466">
    <property type="entry name" value="Beta-lactam-related"/>
</dbReference>
<dbReference type="Pfam" id="PF00144">
    <property type="entry name" value="Beta-lactamase"/>
    <property type="match status" value="1"/>
</dbReference>
<organism evidence="6 7">
    <name type="scientific">Bacillus sonorensis</name>
    <dbReference type="NCBI Taxonomy" id="119858"/>
    <lineage>
        <taxon>Bacteria</taxon>
        <taxon>Bacillati</taxon>
        <taxon>Bacillota</taxon>
        <taxon>Bacilli</taxon>
        <taxon>Bacillales</taxon>
        <taxon>Bacillaceae</taxon>
        <taxon>Bacillus</taxon>
    </lineage>
</organism>
<evidence type="ECO:0000259" key="5">
    <source>
        <dbReference type="Pfam" id="PF00144"/>
    </source>
</evidence>
<feature type="domain" description="Beta-lactamase-related" evidence="5">
    <location>
        <begin position="95"/>
        <end position="385"/>
    </location>
</feature>
<protein>
    <submittedName>
        <fullName evidence="6">Penicillin-binding protein PbpX</fullName>
    </submittedName>
</protein>
<name>A0ABN5APE1_9BACI</name>
<dbReference type="EMBL" id="CP021920">
    <property type="protein sequence ID" value="ASB91364.1"/>
    <property type="molecule type" value="Genomic_DNA"/>
</dbReference>
<dbReference type="Gene3D" id="3.40.710.10">
    <property type="entry name" value="DD-peptidase/beta-lactamase superfamily"/>
    <property type="match status" value="1"/>
</dbReference>
<feature type="compositionally biased region" description="Basic and acidic residues" evidence="3">
    <location>
        <begin position="46"/>
        <end position="59"/>
    </location>
</feature>
<feature type="transmembrane region" description="Helical" evidence="4">
    <location>
        <begin position="21"/>
        <end position="38"/>
    </location>
</feature>
<evidence type="ECO:0000256" key="1">
    <source>
        <dbReference type="ARBA" id="ARBA00004370"/>
    </source>
</evidence>
<dbReference type="PANTHER" id="PTHR46825">
    <property type="entry name" value="D-ALANYL-D-ALANINE-CARBOXYPEPTIDASE/ENDOPEPTIDASE AMPH"/>
    <property type="match status" value="1"/>
</dbReference>
<evidence type="ECO:0000313" key="6">
    <source>
        <dbReference type="EMBL" id="ASB91364.1"/>
    </source>
</evidence>
<keyword evidence="4" id="KW-0812">Transmembrane</keyword>
<evidence type="ECO:0000256" key="4">
    <source>
        <dbReference type="SAM" id="Phobius"/>
    </source>
</evidence>
<keyword evidence="7" id="KW-1185">Reference proteome</keyword>
<keyword evidence="2 4" id="KW-0472">Membrane</keyword>
<dbReference type="PANTHER" id="PTHR46825:SF11">
    <property type="entry name" value="PENICILLIN-BINDING PROTEIN 4"/>
    <property type="match status" value="1"/>
</dbReference>
<evidence type="ECO:0000313" key="7">
    <source>
        <dbReference type="Proteomes" id="UP000196877"/>
    </source>
</evidence>
<evidence type="ECO:0000256" key="2">
    <source>
        <dbReference type="ARBA" id="ARBA00023136"/>
    </source>
</evidence>
<dbReference type="InterPro" id="IPR050491">
    <property type="entry name" value="AmpC-like"/>
</dbReference>
<gene>
    <name evidence="6" type="ORF">S101395_04881</name>
</gene>
<feature type="compositionally biased region" description="Basic residues" evidence="3">
    <location>
        <begin position="60"/>
        <end position="71"/>
    </location>
</feature>
<proteinExistence type="predicted"/>
<evidence type="ECO:0000256" key="3">
    <source>
        <dbReference type="SAM" id="MobiDB-lite"/>
    </source>
</evidence>
<dbReference type="SUPFAM" id="SSF56601">
    <property type="entry name" value="beta-lactamase/transpeptidase-like"/>
    <property type="match status" value="1"/>
</dbReference>
<feature type="region of interest" description="Disordered" evidence="3">
    <location>
        <begin position="46"/>
        <end position="73"/>
    </location>
</feature>